<dbReference type="SUPFAM" id="SSF46785">
    <property type="entry name" value="Winged helix' DNA-binding domain"/>
    <property type="match status" value="1"/>
</dbReference>
<dbReference type="RefSeq" id="WP_257531165.1">
    <property type="nucleotide sequence ID" value="NZ_JANKAS010000007.1"/>
</dbReference>
<name>A0AAE3L3Z5_9FIRM</name>
<protein>
    <submittedName>
        <fullName evidence="6">LysR family transcriptional regulator</fullName>
    </submittedName>
</protein>
<keyword evidence="7" id="KW-1185">Reference proteome</keyword>
<dbReference type="Proteomes" id="UP001205748">
    <property type="component" value="Unassembled WGS sequence"/>
</dbReference>
<keyword evidence="2" id="KW-0805">Transcription regulation</keyword>
<evidence type="ECO:0000256" key="3">
    <source>
        <dbReference type="ARBA" id="ARBA00023125"/>
    </source>
</evidence>
<dbReference type="SUPFAM" id="SSF53850">
    <property type="entry name" value="Periplasmic binding protein-like II"/>
    <property type="match status" value="1"/>
</dbReference>
<dbReference type="EMBL" id="JANKAS010000007">
    <property type="protein sequence ID" value="MCR1899133.1"/>
    <property type="molecule type" value="Genomic_DNA"/>
</dbReference>
<dbReference type="Pfam" id="PF03466">
    <property type="entry name" value="LysR_substrate"/>
    <property type="match status" value="1"/>
</dbReference>
<sequence>MKDSDWQILYELYKTPNMTKVASRLYITQPSLTKRLQAMEEEFQIKIVNRTTKGVEFTREGEVLAQKAQQYLVFMKGIRRELRQLKGNKREIITIGSSYTYNKYVLPEILFEYSKDHSDIRFEVLNEQSNLLFRKACDGEVDVAFVQGDYKGAVLQRRVDEYQAYILTKECIQLEDLPHMSRINYKSNDRSKELLNNWWETHYNLLVPAGMSVGYVDVAWQLVSKGLGYTCCFLPENYENPYNLVLTPMENLDGTPLKRNTWFVYRDVEKRSEGLKDFIAYINKKIVLK</sequence>
<evidence type="ECO:0000256" key="4">
    <source>
        <dbReference type="ARBA" id="ARBA00023163"/>
    </source>
</evidence>
<dbReference type="InterPro" id="IPR005119">
    <property type="entry name" value="LysR_subst-bd"/>
</dbReference>
<proteinExistence type="inferred from homology"/>
<dbReference type="AlphaFoldDB" id="A0AAE3L3Z5"/>
<accession>A0AAE3L3Z5</accession>
<dbReference type="PANTHER" id="PTHR30126:SF78">
    <property type="entry name" value="HTH LYSR-TYPE DOMAIN-CONTAINING PROTEIN"/>
    <property type="match status" value="1"/>
</dbReference>
<dbReference type="CDD" id="cd05466">
    <property type="entry name" value="PBP2_LTTR_substrate"/>
    <property type="match status" value="1"/>
</dbReference>
<dbReference type="Pfam" id="PF00126">
    <property type="entry name" value="HTH_1"/>
    <property type="match status" value="1"/>
</dbReference>
<comment type="caution">
    <text evidence="6">The sequence shown here is derived from an EMBL/GenBank/DDBJ whole genome shotgun (WGS) entry which is preliminary data.</text>
</comment>
<evidence type="ECO:0000313" key="6">
    <source>
        <dbReference type="EMBL" id="MCR1899133.1"/>
    </source>
</evidence>
<dbReference type="GO" id="GO:0000976">
    <property type="term" value="F:transcription cis-regulatory region binding"/>
    <property type="evidence" value="ECO:0007669"/>
    <property type="project" value="TreeGrafter"/>
</dbReference>
<keyword evidence="3" id="KW-0238">DNA-binding</keyword>
<dbReference type="InterPro" id="IPR036390">
    <property type="entry name" value="WH_DNA-bd_sf"/>
</dbReference>
<dbReference type="Gene3D" id="1.10.10.10">
    <property type="entry name" value="Winged helix-like DNA-binding domain superfamily/Winged helix DNA-binding domain"/>
    <property type="match status" value="1"/>
</dbReference>
<evidence type="ECO:0000256" key="2">
    <source>
        <dbReference type="ARBA" id="ARBA00023015"/>
    </source>
</evidence>
<organism evidence="6 7">
    <name type="scientific">Irregularibacter muris</name>
    <dbReference type="NCBI Taxonomy" id="1796619"/>
    <lineage>
        <taxon>Bacteria</taxon>
        <taxon>Bacillati</taxon>
        <taxon>Bacillota</taxon>
        <taxon>Clostridia</taxon>
        <taxon>Eubacteriales</taxon>
        <taxon>Eubacteriaceae</taxon>
        <taxon>Irregularibacter</taxon>
    </lineage>
</organism>
<dbReference type="InterPro" id="IPR000847">
    <property type="entry name" value="LysR_HTH_N"/>
</dbReference>
<evidence type="ECO:0000313" key="7">
    <source>
        <dbReference type="Proteomes" id="UP001205748"/>
    </source>
</evidence>
<dbReference type="PANTHER" id="PTHR30126">
    <property type="entry name" value="HTH-TYPE TRANSCRIPTIONAL REGULATOR"/>
    <property type="match status" value="1"/>
</dbReference>
<gene>
    <name evidence="6" type="ORF">NSA47_09070</name>
</gene>
<dbReference type="InterPro" id="IPR036388">
    <property type="entry name" value="WH-like_DNA-bd_sf"/>
</dbReference>
<feature type="domain" description="HTH lysR-type" evidence="5">
    <location>
        <begin position="1"/>
        <end position="58"/>
    </location>
</feature>
<evidence type="ECO:0000259" key="5">
    <source>
        <dbReference type="PROSITE" id="PS50931"/>
    </source>
</evidence>
<keyword evidence="4" id="KW-0804">Transcription</keyword>
<dbReference type="PROSITE" id="PS50931">
    <property type="entry name" value="HTH_LYSR"/>
    <property type="match status" value="1"/>
</dbReference>
<dbReference type="GO" id="GO:0003700">
    <property type="term" value="F:DNA-binding transcription factor activity"/>
    <property type="evidence" value="ECO:0007669"/>
    <property type="project" value="InterPro"/>
</dbReference>
<dbReference type="Gene3D" id="3.40.190.290">
    <property type="match status" value="1"/>
</dbReference>
<comment type="similarity">
    <text evidence="1">Belongs to the LysR transcriptional regulatory family.</text>
</comment>
<evidence type="ECO:0000256" key="1">
    <source>
        <dbReference type="ARBA" id="ARBA00009437"/>
    </source>
</evidence>
<reference evidence="6" key="1">
    <citation type="submission" date="2022-07" db="EMBL/GenBank/DDBJ databases">
        <title>Enhanced cultured diversity of the mouse gut microbiota enables custom-made synthetic communities.</title>
        <authorList>
            <person name="Afrizal A."/>
        </authorList>
    </citation>
    <scope>NUCLEOTIDE SEQUENCE</scope>
    <source>
        <strain evidence="6">DSM 28593</strain>
    </source>
</reference>